<dbReference type="InterPro" id="IPR035985">
    <property type="entry name" value="Ubiquitin-activating_enz"/>
</dbReference>
<dbReference type="STRING" id="1385514.N782_01990"/>
<dbReference type="OrthoDB" id="9804286at2"/>
<dbReference type="PANTHER" id="PTHR10953">
    <property type="entry name" value="UBIQUITIN-ACTIVATING ENZYME E1"/>
    <property type="match status" value="1"/>
</dbReference>
<accession>A0A0A2T674</accession>
<evidence type="ECO:0000313" key="3">
    <source>
        <dbReference type="EMBL" id="KGP70999.1"/>
    </source>
</evidence>
<dbReference type="EMBL" id="AVBF01000091">
    <property type="protein sequence ID" value="KGP70999.1"/>
    <property type="molecule type" value="Genomic_DNA"/>
</dbReference>
<evidence type="ECO:0000256" key="1">
    <source>
        <dbReference type="ARBA" id="ARBA00009919"/>
    </source>
</evidence>
<reference evidence="3 4" key="1">
    <citation type="journal article" date="2015" name="Stand. Genomic Sci.">
        <title>High quality draft genome sequence of the moderately halophilic bacterium Pontibacillus yanchengensis Y32(T) and comparison among Pontibacillus genomes.</title>
        <authorList>
            <person name="Huang J."/>
            <person name="Qiao Z.X."/>
            <person name="Tang J.W."/>
            <person name="Wang G."/>
        </authorList>
    </citation>
    <scope>NUCLEOTIDE SEQUENCE [LARGE SCALE GENOMIC DNA]</scope>
    <source>
        <strain evidence="3 4">Y32</strain>
    </source>
</reference>
<dbReference type="SUPFAM" id="SSF69572">
    <property type="entry name" value="Activating enzymes of the ubiquitin-like proteins"/>
    <property type="match status" value="1"/>
</dbReference>
<organism evidence="3 4">
    <name type="scientific">Pontibacillus yanchengensis Y32</name>
    <dbReference type="NCBI Taxonomy" id="1385514"/>
    <lineage>
        <taxon>Bacteria</taxon>
        <taxon>Bacillati</taxon>
        <taxon>Bacillota</taxon>
        <taxon>Bacilli</taxon>
        <taxon>Bacillales</taxon>
        <taxon>Bacillaceae</taxon>
        <taxon>Pontibacillus</taxon>
    </lineage>
</organism>
<dbReference type="RefSeq" id="WP_036824184.1">
    <property type="nucleotide sequence ID" value="NZ_AVBF01000091.1"/>
</dbReference>
<dbReference type="eggNOG" id="COG0476">
    <property type="taxonomic scope" value="Bacteria"/>
</dbReference>
<sequence length="339" mass="38368">MSARYSRQERFKEIGISGQQQIRDKHVLIVGAGALGSSNAEALVRAGIGKLTILDRDYVEESNLQRQTLYTEQDAKQRIPKAIAAKQRLHKLNSDVEIESHVTDMNVQNVQSFIEKVDLIIDGTDNFDTRFMLNDIAQWKAIPWIYGACVGSTGTMMTFIPGVTPCFRCLLEHLPSHNRTCDISGIIGPAVQMVVAYQVAEALKILVGDFNAARKKLVYFDLWNNQHYEMGLTHAKKSDCLSCGEAPTFPALSEQHSTKVAVLCGRNTIQIRPPRTKELNFDELERIFLHEGFPVSQNPYLLSVKTDHKRMVFFRDGRVFIHGTNDISEAKNLYYRYLS</sequence>
<keyword evidence="4" id="KW-1185">Reference proteome</keyword>
<dbReference type="GO" id="GO:0008641">
    <property type="term" value="F:ubiquitin-like modifier activating enzyme activity"/>
    <property type="evidence" value="ECO:0007669"/>
    <property type="project" value="InterPro"/>
</dbReference>
<gene>
    <name evidence="3" type="ORF">N782_01990</name>
</gene>
<dbReference type="InterPro" id="IPR000594">
    <property type="entry name" value="ThiF_NAD_FAD-bd"/>
</dbReference>
<feature type="domain" description="THIF-type NAD/FAD binding fold" evidence="2">
    <location>
        <begin position="5"/>
        <end position="240"/>
    </location>
</feature>
<comment type="caution">
    <text evidence="3">The sequence shown here is derived from an EMBL/GenBank/DDBJ whole genome shotgun (WGS) entry which is preliminary data.</text>
</comment>
<protein>
    <submittedName>
        <fullName evidence="3">Thiamine biosynthesis protein MoeB</fullName>
    </submittedName>
</protein>
<comment type="similarity">
    <text evidence="1">Belongs to the HesA/MoeB/ThiF family.</text>
</comment>
<dbReference type="GO" id="GO:0005829">
    <property type="term" value="C:cytosol"/>
    <property type="evidence" value="ECO:0007669"/>
    <property type="project" value="TreeGrafter"/>
</dbReference>
<dbReference type="FunFam" id="3.40.50.720:FF:000080">
    <property type="entry name" value="Thiazole biosynthesis adenylyltransferase ThiF"/>
    <property type="match status" value="1"/>
</dbReference>
<dbReference type="PANTHER" id="PTHR10953:SF102">
    <property type="entry name" value="ADENYLYLTRANSFERASE AND SULFURTRANSFERASE MOCS3"/>
    <property type="match status" value="1"/>
</dbReference>
<proteinExistence type="inferred from homology"/>
<dbReference type="CDD" id="cd00757">
    <property type="entry name" value="ThiF_MoeB_HesA_family"/>
    <property type="match status" value="1"/>
</dbReference>
<evidence type="ECO:0000259" key="2">
    <source>
        <dbReference type="Pfam" id="PF00899"/>
    </source>
</evidence>
<dbReference type="Gene3D" id="3.40.50.720">
    <property type="entry name" value="NAD(P)-binding Rossmann-like Domain"/>
    <property type="match status" value="1"/>
</dbReference>
<dbReference type="AlphaFoldDB" id="A0A0A2T674"/>
<dbReference type="Proteomes" id="UP000030147">
    <property type="component" value="Unassembled WGS sequence"/>
</dbReference>
<dbReference type="InterPro" id="IPR045886">
    <property type="entry name" value="ThiF/MoeB/HesA"/>
</dbReference>
<dbReference type="GO" id="GO:0008146">
    <property type="term" value="F:sulfotransferase activity"/>
    <property type="evidence" value="ECO:0007669"/>
    <property type="project" value="TreeGrafter"/>
</dbReference>
<dbReference type="GO" id="GO:0004792">
    <property type="term" value="F:thiosulfate-cyanide sulfurtransferase activity"/>
    <property type="evidence" value="ECO:0007669"/>
    <property type="project" value="TreeGrafter"/>
</dbReference>
<evidence type="ECO:0000313" key="4">
    <source>
        <dbReference type="Proteomes" id="UP000030147"/>
    </source>
</evidence>
<dbReference type="Pfam" id="PF00899">
    <property type="entry name" value="ThiF"/>
    <property type="match status" value="1"/>
</dbReference>
<dbReference type="NCBIfam" id="NF009123">
    <property type="entry name" value="PRK12475.1"/>
    <property type="match status" value="1"/>
</dbReference>
<dbReference type="GO" id="GO:0016779">
    <property type="term" value="F:nucleotidyltransferase activity"/>
    <property type="evidence" value="ECO:0007669"/>
    <property type="project" value="TreeGrafter"/>
</dbReference>
<name>A0A0A2T674_9BACI</name>